<evidence type="ECO:0000256" key="14">
    <source>
        <dbReference type="HAMAP-Rule" id="MF_01588"/>
    </source>
</evidence>
<dbReference type="PROSITE" id="PS01056">
    <property type="entry name" value="DNA_LIGASE_N2"/>
    <property type="match status" value="1"/>
</dbReference>
<keyword evidence="4 14" id="KW-0436">Ligase</keyword>
<dbReference type="InterPro" id="IPR004150">
    <property type="entry name" value="NAD_DNA_ligase_OB"/>
</dbReference>
<feature type="binding site" evidence="14">
    <location>
        <position position="175"/>
    </location>
    <ligand>
        <name>NAD(+)</name>
        <dbReference type="ChEBI" id="CHEBI:57540"/>
    </ligand>
</feature>
<dbReference type="AlphaFoldDB" id="A0A090APQ0"/>
<dbReference type="InterPro" id="IPR041663">
    <property type="entry name" value="DisA/LigA_HHH"/>
</dbReference>
<protein>
    <recommendedName>
        <fullName evidence="3 14">DNA ligase</fullName>
        <ecNumber evidence="2 14">6.5.1.2</ecNumber>
    </recommendedName>
    <alternativeName>
        <fullName evidence="14">Polydeoxyribonucleotide synthase [NAD(+)]</fullName>
    </alternativeName>
</protein>
<keyword evidence="6 14" id="KW-0479">Metal-binding</keyword>
<keyword evidence="8 14" id="KW-0862">Zinc</keyword>
<keyword evidence="10 14" id="KW-0520">NAD</keyword>
<evidence type="ECO:0000256" key="10">
    <source>
        <dbReference type="ARBA" id="ARBA00023027"/>
    </source>
</evidence>
<evidence type="ECO:0000256" key="3">
    <source>
        <dbReference type="ARBA" id="ARBA00013308"/>
    </source>
</evidence>
<dbReference type="Gene3D" id="1.10.287.610">
    <property type="entry name" value="Helix hairpin bin"/>
    <property type="match status" value="1"/>
</dbReference>
<dbReference type="SMART" id="SM00532">
    <property type="entry name" value="LIGANc"/>
    <property type="match status" value="1"/>
</dbReference>
<dbReference type="Pfam" id="PF14520">
    <property type="entry name" value="HHH_5"/>
    <property type="match status" value="1"/>
</dbReference>
<comment type="caution">
    <text evidence="14">Lacks conserved residue(s) required for the propagation of feature annotation.</text>
</comment>
<feature type="binding site" evidence="14">
    <location>
        <position position="316"/>
    </location>
    <ligand>
        <name>NAD(+)</name>
        <dbReference type="ChEBI" id="CHEBI:57540"/>
    </ligand>
</feature>
<feature type="binding site" evidence="14">
    <location>
        <begin position="35"/>
        <end position="39"/>
    </location>
    <ligand>
        <name>NAD(+)</name>
        <dbReference type="ChEBI" id="CHEBI:57540"/>
    </ligand>
</feature>
<dbReference type="FunFam" id="1.10.150.20:FF:000007">
    <property type="entry name" value="DNA ligase"/>
    <property type="match status" value="1"/>
</dbReference>
<dbReference type="InterPro" id="IPR003583">
    <property type="entry name" value="Hlx-hairpin-Hlx_DNA-bd_motif"/>
</dbReference>
<dbReference type="SMART" id="SM00292">
    <property type="entry name" value="BRCT"/>
    <property type="match status" value="1"/>
</dbReference>
<dbReference type="NCBIfam" id="NF005932">
    <property type="entry name" value="PRK07956.1"/>
    <property type="match status" value="1"/>
</dbReference>
<dbReference type="InterPro" id="IPR001357">
    <property type="entry name" value="BRCT_dom"/>
</dbReference>
<comment type="function">
    <text evidence="1 14">DNA ligase that catalyzes the formation of phosphodiester linkages between 5'-phosphoryl and 3'-hydroxyl groups in double-stranded DNA using NAD as a coenzyme and as the energy source for the reaction. It is essential for DNA replication and repair of damaged DNA.</text>
</comment>
<evidence type="ECO:0000313" key="17">
    <source>
        <dbReference type="EMBL" id="BAP57505.1"/>
    </source>
</evidence>
<dbReference type="EC" id="6.5.1.2" evidence="2 14"/>
<keyword evidence="11 14" id="KW-0234">DNA repair</keyword>
<dbReference type="FunFam" id="2.40.50.140:FF:000012">
    <property type="entry name" value="DNA ligase"/>
    <property type="match status" value="1"/>
</dbReference>
<feature type="binding site" evidence="14">
    <location>
        <position position="115"/>
    </location>
    <ligand>
        <name>NAD(+)</name>
        <dbReference type="ChEBI" id="CHEBI:57540"/>
    </ligand>
</feature>
<evidence type="ECO:0000256" key="12">
    <source>
        <dbReference type="ARBA" id="ARBA00034005"/>
    </source>
</evidence>
<evidence type="ECO:0000256" key="6">
    <source>
        <dbReference type="ARBA" id="ARBA00022723"/>
    </source>
</evidence>
<keyword evidence="5 14" id="KW-0235">DNA replication</keyword>
<dbReference type="STRING" id="40754.THII_3208"/>
<dbReference type="InterPro" id="IPR036420">
    <property type="entry name" value="BRCT_dom_sf"/>
</dbReference>
<dbReference type="HAMAP" id="MF_01588">
    <property type="entry name" value="DNA_ligase_A"/>
    <property type="match status" value="1"/>
</dbReference>
<dbReference type="CDD" id="cd17748">
    <property type="entry name" value="BRCT_DNA_ligase_like"/>
    <property type="match status" value="1"/>
</dbReference>
<dbReference type="Gene3D" id="3.40.50.10190">
    <property type="entry name" value="BRCT domain"/>
    <property type="match status" value="1"/>
</dbReference>
<dbReference type="SUPFAM" id="SSF50249">
    <property type="entry name" value="Nucleic acid-binding proteins"/>
    <property type="match status" value="1"/>
</dbReference>
<keyword evidence="9 14" id="KW-0460">Magnesium</keyword>
<dbReference type="PROSITE" id="PS01055">
    <property type="entry name" value="DNA_LIGASE_N1"/>
    <property type="match status" value="1"/>
</dbReference>
<organism evidence="17 18">
    <name type="scientific">Thioploca ingrica</name>
    <dbReference type="NCBI Taxonomy" id="40754"/>
    <lineage>
        <taxon>Bacteria</taxon>
        <taxon>Pseudomonadati</taxon>
        <taxon>Pseudomonadota</taxon>
        <taxon>Gammaproteobacteria</taxon>
        <taxon>Thiotrichales</taxon>
        <taxon>Thiotrichaceae</taxon>
        <taxon>Thioploca</taxon>
    </lineage>
</organism>
<evidence type="ECO:0000259" key="16">
    <source>
        <dbReference type="PROSITE" id="PS50172"/>
    </source>
</evidence>
<evidence type="ECO:0000256" key="1">
    <source>
        <dbReference type="ARBA" id="ARBA00004067"/>
    </source>
</evidence>
<dbReference type="PANTHER" id="PTHR23389">
    <property type="entry name" value="CHROMOSOME TRANSMISSION FIDELITY FACTOR 18"/>
    <property type="match status" value="1"/>
</dbReference>
<evidence type="ECO:0000256" key="2">
    <source>
        <dbReference type="ARBA" id="ARBA00012722"/>
    </source>
</evidence>
<dbReference type="PROSITE" id="PS50172">
    <property type="entry name" value="BRCT"/>
    <property type="match status" value="1"/>
</dbReference>
<feature type="active site" description="N6-AMP-lysine intermediate" evidence="14">
    <location>
        <position position="117"/>
    </location>
</feature>
<dbReference type="InterPro" id="IPR012340">
    <property type="entry name" value="NA-bd_OB-fold"/>
</dbReference>
<dbReference type="InterPro" id="IPR013839">
    <property type="entry name" value="DNAligase_adenylation"/>
</dbReference>
<dbReference type="GO" id="GO:0003677">
    <property type="term" value="F:DNA binding"/>
    <property type="evidence" value="ECO:0007669"/>
    <property type="project" value="InterPro"/>
</dbReference>
<dbReference type="OrthoDB" id="9759736at2"/>
<dbReference type="SMART" id="SM00278">
    <property type="entry name" value="HhH1"/>
    <property type="match status" value="4"/>
</dbReference>
<comment type="similarity">
    <text evidence="13 14">Belongs to the NAD-dependent DNA ligase family. LigA subfamily.</text>
</comment>
<feature type="binding site" evidence="14">
    <location>
        <position position="410"/>
    </location>
    <ligand>
        <name>Zn(2+)</name>
        <dbReference type="ChEBI" id="CHEBI:29105"/>
    </ligand>
</feature>
<dbReference type="FunFam" id="1.10.150.20:FF:000006">
    <property type="entry name" value="DNA ligase"/>
    <property type="match status" value="1"/>
</dbReference>
<name>A0A090APQ0_9GAMM</name>
<dbReference type="SUPFAM" id="SSF47781">
    <property type="entry name" value="RuvA domain 2-like"/>
    <property type="match status" value="1"/>
</dbReference>
<dbReference type="Gene3D" id="2.40.50.140">
    <property type="entry name" value="Nucleic acid-binding proteins"/>
    <property type="match status" value="1"/>
</dbReference>
<dbReference type="SUPFAM" id="SSF56091">
    <property type="entry name" value="DNA ligase/mRNA capping enzyme, catalytic domain"/>
    <property type="match status" value="1"/>
</dbReference>
<dbReference type="PIRSF" id="PIRSF001604">
    <property type="entry name" value="LigA"/>
    <property type="match status" value="1"/>
</dbReference>
<comment type="cofactor">
    <cofactor evidence="14">
        <name>Mg(2+)</name>
        <dbReference type="ChEBI" id="CHEBI:18420"/>
    </cofactor>
    <cofactor evidence="14">
        <name>Mn(2+)</name>
        <dbReference type="ChEBI" id="CHEBI:29035"/>
    </cofactor>
</comment>
<evidence type="ECO:0000256" key="13">
    <source>
        <dbReference type="ARBA" id="ARBA00060881"/>
    </source>
</evidence>
<evidence type="ECO:0000256" key="7">
    <source>
        <dbReference type="ARBA" id="ARBA00022763"/>
    </source>
</evidence>
<dbReference type="KEGG" id="tig:THII_3208"/>
<dbReference type="GO" id="GO:0046872">
    <property type="term" value="F:metal ion binding"/>
    <property type="evidence" value="ECO:0007669"/>
    <property type="project" value="UniProtKB-KW"/>
</dbReference>
<dbReference type="InterPro" id="IPR004149">
    <property type="entry name" value="Znf_DNAligase_C4"/>
</dbReference>
<gene>
    <name evidence="14" type="primary">ligA</name>
    <name evidence="17" type="ORF">THII_3208</name>
</gene>
<dbReference type="Pfam" id="PF03119">
    <property type="entry name" value="DNA_ligase_ZBD"/>
    <property type="match status" value="1"/>
</dbReference>
<feature type="binding site" evidence="14">
    <location>
        <position position="434"/>
    </location>
    <ligand>
        <name>Zn(2+)</name>
        <dbReference type="ChEBI" id="CHEBI:29105"/>
    </ligand>
</feature>
<dbReference type="Gene3D" id="6.20.10.30">
    <property type="match status" value="1"/>
</dbReference>
<dbReference type="InterPro" id="IPR013840">
    <property type="entry name" value="DNAligase_N"/>
</dbReference>
<dbReference type="Gene3D" id="1.10.150.20">
    <property type="entry name" value="5' to 3' exonuclease, C-terminal subdomain"/>
    <property type="match status" value="2"/>
</dbReference>
<dbReference type="PANTHER" id="PTHR23389:SF9">
    <property type="entry name" value="DNA LIGASE"/>
    <property type="match status" value="1"/>
</dbReference>
<comment type="catalytic activity">
    <reaction evidence="12 14 15">
        <text>NAD(+) + (deoxyribonucleotide)n-3'-hydroxyl + 5'-phospho-(deoxyribonucleotide)m = (deoxyribonucleotide)n+m + AMP + beta-nicotinamide D-nucleotide.</text>
        <dbReference type="EC" id="6.5.1.2"/>
    </reaction>
</comment>
<dbReference type="Pfam" id="PF12826">
    <property type="entry name" value="HHH_2"/>
    <property type="match status" value="1"/>
</dbReference>
<dbReference type="Pfam" id="PF22745">
    <property type="entry name" value="Nlig-Ia"/>
    <property type="match status" value="1"/>
</dbReference>
<evidence type="ECO:0000256" key="4">
    <source>
        <dbReference type="ARBA" id="ARBA00022598"/>
    </source>
</evidence>
<dbReference type="GO" id="GO:0006260">
    <property type="term" value="P:DNA replication"/>
    <property type="evidence" value="ECO:0007669"/>
    <property type="project" value="UniProtKB-KW"/>
</dbReference>
<dbReference type="Pfam" id="PF00533">
    <property type="entry name" value="BRCT"/>
    <property type="match status" value="1"/>
</dbReference>
<keyword evidence="14" id="KW-0464">Manganese</keyword>
<dbReference type="GO" id="GO:0006281">
    <property type="term" value="P:DNA repair"/>
    <property type="evidence" value="ECO:0007669"/>
    <property type="project" value="UniProtKB-KW"/>
</dbReference>
<evidence type="ECO:0000256" key="15">
    <source>
        <dbReference type="RuleBase" id="RU000618"/>
    </source>
</evidence>
<keyword evidence="7 14" id="KW-0227">DNA damage</keyword>
<dbReference type="GO" id="GO:0003911">
    <property type="term" value="F:DNA ligase (NAD+) activity"/>
    <property type="evidence" value="ECO:0007669"/>
    <property type="project" value="UniProtKB-UniRule"/>
</dbReference>
<dbReference type="InterPro" id="IPR001679">
    <property type="entry name" value="DNA_ligase"/>
</dbReference>
<sequence length="671" mass="73973">MTISLEIQQKISQLRHSLNEHNYYYYVLDDPQIPDSEYDRLMRELQWLEAQYPEIITPDSPTQRVGAAPLSTFAEVIHSLPMLSLSNAFTLEEIQDFAQRLRERLATEQIEYMAELKLDGLAINLCYEEGLLVTAATRGDGRRGEDVTQNVRTIQSIPLRLRGHDYPTRLEVRGEILMPKAGFEQLNQHQIAQGEKPFANPRNAAAGSLRQLDPRITANRPLIFFAYGVGHTEGGTLPDTHSDTLQCLQAWGLPINPHRQVVKDIQGCLTYYQSMLAQRHHLPIEVDGVVYKVNHFNQQEQLGFISRSPRWAIAHKFPAQEVLTQVLAIEVQVGRTGALTPVARLVPVNVGGVTVTNATLHNQDEISRKDIRVGDTVIIRRAGEVIPEVVSVVTDQRPANTQPFVFPQHCPVCGSAVSRLAGEAIARCRAGLFCSAQRKQALQHFASRPAMNIEGLGEKLIDQLVDSGLVNNIADIYTLQPAQLANLERMGEKSALNLIAAIEKSQATTLARFLYALGIREVGEATAQILAQHFGQLEPLMQATAETLQQIPDIGPVAAQSIVSFFQQPHHRDLIGRLPALGIHWAAVQSISTPKQPLQGQTFVLTGTLTQLTRDEATAKLQALGAKVSNSVSKRTTCVVVGDQAGSKLAKAQSLGIKVIDEKTLLDLLAS</sequence>
<dbReference type="Pfam" id="PF03120">
    <property type="entry name" value="OB_DNA_ligase"/>
    <property type="match status" value="1"/>
</dbReference>
<dbReference type="InterPro" id="IPR010994">
    <property type="entry name" value="RuvA_2-like"/>
</dbReference>
<dbReference type="Proteomes" id="UP000031623">
    <property type="component" value="Chromosome"/>
</dbReference>
<dbReference type="GO" id="GO:0005829">
    <property type="term" value="C:cytosol"/>
    <property type="evidence" value="ECO:0007669"/>
    <property type="project" value="TreeGrafter"/>
</dbReference>
<dbReference type="Pfam" id="PF01653">
    <property type="entry name" value="DNA_ligase_aden"/>
    <property type="match status" value="1"/>
</dbReference>
<dbReference type="EMBL" id="AP014633">
    <property type="protein sequence ID" value="BAP57505.1"/>
    <property type="molecule type" value="Genomic_DNA"/>
</dbReference>
<dbReference type="InterPro" id="IPR018239">
    <property type="entry name" value="DNA_ligase_AS"/>
</dbReference>
<dbReference type="SUPFAM" id="SSF52113">
    <property type="entry name" value="BRCT domain"/>
    <property type="match status" value="1"/>
</dbReference>
<dbReference type="CDD" id="cd00114">
    <property type="entry name" value="LIGANc"/>
    <property type="match status" value="1"/>
</dbReference>
<keyword evidence="18" id="KW-1185">Reference proteome</keyword>
<dbReference type="InterPro" id="IPR033136">
    <property type="entry name" value="DNA_ligase_CS"/>
</dbReference>
<accession>A0A090APQ0</accession>
<dbReference type="NCBIfam" id="TIGR00575">
    <property type="entry name" value="dnlj"/>
    <property type="match status" value="1"/>
</dbReference>
<proteinExistence type="inferred from homology"/>
<evidence type="ECO:0000256" key="11">
    <source>
        <dbReference type="ARBA" id="ARBA00023204"/>
    </source>
</evidence>
<feature type="domain" description="BRCT" evidence="16">
    <location>
        <begin position="593"/>
        <end position="671"/>
    </location>
</feature>
<dbReference type="HOGENOM" id="CLU_007764_2_1_6"/>
<feature type="binding site" evidence="14">
    <location>
        <begin position="84"/>
        <end position="85"/>
    </location>
    <ligand>
        <name>NAD(+)</name>
        <dbReference type="ChEBI" id="CHEBI:57540"/>
    </ligand>
</feature>
<dbReference type="FunFam" id="1.10.287.610:FF:000002">
    <property type="entry name" value="DNA ligase"/>
    <property type="match status" value="1"/>
</dbReference>
<dbReference type="Gene3D" id="3.30.470.30">
    <property type="entry name" value="DNA ligase/mRNA capping enzyme"/>
    <property type="match status" value="1"/>
</dbReference>
<feature type="binding site" evidence="14">
    <location>
        <position position="292"/>
    </location>
    <ligand>
        <name>NAD(+)</name>
        <dbReference type="ChEBI" id="CHEBI:57540"/>
    </ligand>
</feature>
<evidence type="ECO:0000313" key="18">
    <source>
        <dbReference type="Proteomes" id="UP000031623"/>
    </source>
</evidence>
<feature type="binding site" evidence="14">
    <location>
        <position position="413"/>
    </location>
    <ligand>
        <name>Zn(2+)</name>
        <dbReference type="ChEBI" id="CHEBI:29105"/>
    </ligand>
</feature>
<reference evidence="17" key="1">
    <citation type="journal article" date="2014" name="ISME J.">
        <title>Ecophysiology of Thioploca ingrica as revealed by the complete genome sequence supplemented with proteomic evidence.</title>
        <authorList>
            <person name="Kojima H."/>
            <person name="Ogura Y."/>
            <person name="Yamamoto N."/>
            <person name="Togashi T."/>
            <person name="Mori H."/>
            <person name="Watanabe T."/>
            <person name="Nemoto F."/>
            <person name="Kurokawa K."/>
            <person name="Hayashi T."/>
            <person name="Fukui M."/>
        </authorList>
    </citation>
    <scope>NUCLEOTIDE SEQUENCE [LARGE SCALE GENOMIC DNA]</scope>
</reference>
<dbReference type="FunFam" id="3.30.470.30:FF:000001">
    <property type="entry name" value="DNA ligase"/>
    <property type="match status" value="1"/>
</dbReference>
<evidence type="ECO:0000256" key="5">
    <source>
        <dbReference type="ARBA" id="ARBA00022705"/>
    </source>
</evidence>
<evidence type="ECO:0000256" key="8">
    <source>
        <dbReference type="ARBA" id="ARBA00022833"/>
    </source>
</evidence>
<feature type="binding site" evidence="14">
    <location>
        <position position="138"/>
    </location>
    <ligand>
        <name>NAD(+)</name>
        <dbReference type="ChEBI" id="CHEBI:57540"/>
    </ligand>
</feature>
<evidence type="ECO:0000256" key="9">
    <source>
        <dbReference type="ARBA" id="ARBA00022842"/>
    </source>
</evidence>